<feature type="domain" description="C2H2-type" evidence="13">
    <location>
        <begin position="49"/>
        <end position="76"/>
    </location>
</feature>
<evidence type="ECO:0000256" key="4">
    <source>
        <dbReference type="ARBA" id="ARBA00022737"/>
    </source>
</evidence>
<evidence type="ECO:0000256" key="10">
    <source>
        <dbReference type="ARBA" id="ARBA00023242"/>
    </source>
</evidence>
<protein>
    <recommendedName>
        <fullName evidence="13">C2H2-type domain-containing protein</fullName>
    </recommendedName>
</protein>
<dbReference type="GeneTree" id="ENSGT01150000286958"/>
<sequence>MDRDPESDGDLVNKPNSEMGSSGLMDMKKCFTMNKNGDSQRKVKTGEKFSCEDCGKTFIKKHNLDIHMRIHTGETFFCCHLCGCRFTDESRLNKHTRIHTGQKPFCCVACGNKFSRKAHLNTHTSIHTGQKPFCCDICGHKFTDQSNRNKHMRIHTRQKILSCDLKQDGNLSVMNSVDTNVLEIESAIKSEDDKLCPLLSQFYQDQNKDRELPEENNGGQSIKIEDHQNGLRSVENQLILICTYEIPSKYGQKFFYLFFLAFSHPFHKYLFFVIPGFYQ</sequence>
<dbReference type="InterPro" id="IPR013087">
    <property type="entry name" value="Znf_C2H2_type"/>
</dbReference>
<reference evidence="14" key="4">
    <citation type="submission" date="2025-09" db="UniProtKB">
        <authorList>
            <consortium name="Ensembl"/>
        </authorList>
    </citation>
    <scope>IDENTIFICATION</scope>
    <source>
        <strain evidence="14">JP 163 A</strain>
    </source>
</reference>
<proteinExistence type="predicted"/>
<feature type="domain" description="C2H2-type" evidence="13">
    <location>
        <begin position="77"/>
        <end position="104"/>
    </location>
</feature>
<evidence type="ECO:0000256" key="12">
    <source>
        <dbReference type="SAM" id="MobiDB-lite"/>
    </source>
</evidence>
<reference evidence="15" key="1">
    <citation type="submission" date="2012-01" db="EMBL/GenBank/DDBJ databases">
        <authorList>
            <person name="Walter R."/>
            <person name="Schartl M."/>
            <person name="Warren W."/>
        </authorList>
    </citation>
    <scope>NUCLEOTIDE SEQUENCE [LARGE SCALE GENOMIC DNA]</scope>
    <source>
        <strain evidence="15">JP 163 A</strain>
    </source>
</reference>
<evidence type="ECO:0000313" key="15">
    <source>
        <dbReference type="Proteomes" id="UP000002852"/>
    </source>
</evidence>
<dbReference type="Gene3D" id="3.30.160.60">
    <property type="entry name" value="Classic Zinc Finger"/>
    <property type="match status" value="4"/>
</dbReference>
<evidence type="ECO:0000259" key="13">
    <source>
        <dbReference type="PROSITE" id="PS50157"/>
    </source>
</evidence>
<dbReference type="PANTHER" id="PTHR23235">
    <property type="entry name" value="KRUEPPEL-LIKE TRANSCRIPTION FACTOR"/>
    <property type="match status" value="1"/>
</dbReference>
<dbReference type="GO" id="GO:0000981">
    <property type="term" value="F:DNA-binding transcription factor activity, RNA polymerase II-specific"/>
    <property type="evidence" value="ECO:0007669"/>
    <property type="project" value="TreeGrafter"/>
</dbReference>
<comment type="function">
    <text evidence="1">May be involved in transcriptional regulation.</text>
</comment>
<reference evidence="15" key="2">
    <citation type="journal article" date="2013" name="Nat. Genet.">
        <title>The genome of the platyfish, Xiphophorus maculatus, provides insights into evolutionary adaptation and several complex traits.</title>
        <authorList>
            <person name="Schartl M."/>
            <person name="Walter R.B."/>
            <person name="Shen Y."/>
            <person name="Garcia T."/>
            <person name="Catchen J."/>
            <person name="Amores A."/>
            <person name="Braasch I."/>
            <person name="Chalopin D."/>
            <person name="Volff J.N."/>
            <person name="Lesch K.P."/>
            <person name="Bisazza A."/>
            <person name="Minx P."/>
            <person name="Hillier L."/>
            <person name="Wilson R.K."/>
            <person name="Fuerstenberg S."/>
            <person name="Boore J."/>
            <person name="Searle S."/>
            <person name="Postlethwait J.H."/>
            <person name="Warren W.C."/>
        </authorList>
    </citation>
    <scope>NUCLEOTIDE SEQUENCE [LARGE SCALE GENOMIC DNA]</scope>
    <source>
        <strain evidence="15">JP 163 A</strain>
    </source>
</reference>
<name>A0A3B5RE90_XIPMA</name>
<evidence type="ECO:0000256" key="9">
    <source>
        <dbReference type="ARBA" id="ARBA00023163"/>
    </source>
</evidence>
<dbReference type="GO" id="GO:0008270">
    <property type="term" value="F:zinc ion binding"/>
    <property type="evidence" value="ECO:0007669"/>
    <property type="project" value="UniProtKB-KW"/>
</dbReference>
<dbReference type="PANTHER" id="PTHR23235:SF178">
    <property type="entry name" value="C2H2-TYPE DOMAIN-CONTAINING PROTEIN-RELATED"/>
    <property type="match status" value="1"/>
</dbReference>
<keyword evidence="7" id="KW-0805">Transcription regulation</keyword>
<evidence type="ECO:0000256" key="11">
    <source>
        <dbReference type="PROSITE-ProRule" id="PRU00042"/>
    </source>
</evidence>
<keyword evidence="4" id="KW-0677">Repeat</keyword>
<feature type="domain" description="C2H2-type" evidence="13">
    <location>
        <begin position="133"/>
        <end position="160"/>
    </location>
</feature>
<evidence type="ECO:0000256" key="8">
    <source>
        <dbReference type="ARBA" id="ARBA00023125"/>
    </source>
</evidence>
<organism evidence="14 15">
    <name type="scientific">Xiphophorus maculatus</name>
    <name type="common">Southern platyfish</name>
    <name type="synonym">Platypoecilus maculatus</name>
    <dbReference type="NCBI Taxonomy" id="8083"/>
    <lineage>
        <taxon>Eukaryota</taxon>
        <taxon>Metazoa</taxon>
        <taxon>Chordata</taxon>
        <taxon>Craniata</taxon>
        <taxon>Vertebrata</taxon>
        <taxon>Euteleostomi</taxon>
        <taxon>Actinopterygii</taxon>
        <taxon>Neopterygii</taxon>
        <taxon>Teleostei</taxon>
        <taxon>Neoteleostei</taxon>
        <taxon>Acanthomorphata</taxon>
        <taxon>Ovalentaria</taxon>
        <taxon>Atherinomorphae</taxon>
        <taxon>Cyprinodontiformes</taxon>
        <taxon>Poeciliidae</taxon>
        <taxon>Poeciliinae</taxon>
        <taxon>Xiphophorus</taxon>
    </lineage>
</organism>
<feature type="domain" description="C2H2-type" evidence="13">
    <location>
        <begin position="105"/>
        <end position="132"/>
    </location>
</feature>
<comment type="subcellular location">
    <subcellularLocation>
        <location evidence="2">Nucleus</location>
    </subcellularLocation>
</comment>
<evidence type="ECO:0000256" key="2">
    <source>
        <dbReference type="ARBA" id="ARBA00004123"/>
    </source>
</evidence>
<dbReference type="OMA" id="PNSEMGS"/>
<dbReference type="Proteomes" id="UP000002852">
    <property type="component" value="Unassembled WGS sequence"/>
</dbReference>
<dbReference type="FunFam" id="3.30.160.60:FF:000340">
    <property type="entry name" value="zinc finger protein 473 isoform X1"/>
    <property type="match status" value="1"/>
</dbReference>
<keyword evidence="3" id="KW-0479">Metal-binding</keyword>
<keyword evidence="5 11" id="KW-0863">Zinc-finger</keyword>
<keyword evidence="8" id="KW-0238">DNA-binding</keyword>
<dbReference type="FunFam" id="3.30.160.60:FF:000765">
    <property type="entry name" value="Zinc finger 45-like"/>
    <property type="match status" value="1"/>
</dbReference>
<dbReference type="GO" id="GO:0005634">
    <property type="term" value="C:nucleus"/>
    <property type="evidence" value="ECO:0007669"/>
    <property type="project" value="UniProtKB-SubCell"/>
</dbReference>
<dbReference type="AlphaFoldDB" id="A0A3B5RE90"/>
<dbReference type="InParanoid" id="A0A3B5RE90"/>
<dbReference type="FunFam" id="3.30.160.60:FF:000097">
    <property type="entry name" value="Zinc finger protein"/>
    <property type="match status" value="1"/>
</dbReference>
<dbReference type="Ensembl" id="ENSXMAT00000021920.1">
    <property type="protein sequence ID" value="ENSXMAP00000041495.1"/>
    <property type="gene ID" value="ENSXMAG00000023051.1"/>
</dbReference>
<dbReference type="SMART" id="SM00355">
    <property type="entry name" value="ZnF_C2H2"/>
    <property type="match status" value="4"/>
</dbReference>
<dbReference type="PROSITE" id="PS50157">
    <property type="entry name" value="ZINC_FINGER_C2H2_2"/>
    <property type="match status" value="4"/>
</dbReference>
<keyword evidence="10" id="KW-0539">Nucleus</keyword>
<dbReference type="PROSITE" id="PS00028">
    <property type="entry name" value="ZINC_FINGER_C2H2_1"/>
    <property type="match status" value="4"/>
</dbReference>
<evidence type="ECO:0000256" key="5">
    <source>
        <dbReference type="ARBA" id="ARBA00022771"/>
    </source>
</evidence>
<dbReference type="GO" id="GO:0000978">
    <property type="term" value="F:RNA polymerase II cis-regulatory region sequence-specific DNA binding"/>
    <property type="evidence" value="ECO:0007669"/>
    <property type="project" value="TreeGrafter"/>
</dbReference>
<dbReference type="SUPFAM" id="SSF57667">
    <property type="entry name" value="beta-beta-alpha zinc fingers"/>
    <property type="match status" value="3"/>
</dbReference>
<feature type="region of interest" description="Disordered" evidence="12">
    <location>
        <begin position="1"/>
        <end position="24"/>
    </location>
</feature>
<dbReference type="InterPro" id="IPR036236">
    <property type="entry name" value="Znf_C2H2_sf"/>
</dbReference>
<evidence type="ECO:0000313" key="14">
    <source>
        <dbReference type="Ensembl" id="ENSXMAP00000041495.1"/>
    </source>
</evidence>
<keyword evidence="9" id="KW-0804">Transcription</keyword>
<evidence type="ECO:0000256" key="3">
    <source>
        <dbReference type="ARBA" id="ARBA00022723"/>
    </source>
</evidence>
<keyword evidence="15" id="KW-1185">Reference proteome</keyword>
<keyword evidence="6" id="KW-0862">Zinc</keyword>
<accession>A0A3B5RE90</accession>
<evidence type="ECO:0000256" key="1">
    <source>
        <dbReference type="ARBA" id="ARBA00003767"/>
    </source>
</evidence>
<reference evidence="14" key="3">
    <citation type="submission" date="2025-08" db="UniProtKB">
        <authorList>
            <consortium name="Ensembl"/>
        </authorList>
    </citation>
    <scope>IDENTIFICATION</scope>
    <source>
        <strain evidence="14">JP 163 A</strain>
    </source>
</reference>
<dbReference type="Pfam" id="PF00096">
    <property type="entry name" value="zf-C2H2"/>
    <property type="match status" value="2"/>
</dbReference>
<evidence type="ECO:0000256" key="7">
    <source>
        <dbReference type="ARBA" id="ARBA00023015"/>
    </source>
</evidence>
<evidence type="ECO:0000256" key="6">
    <source>
        <dbReference type="ARBA" id="ARBA00022833"/>
    </source>
</evidence>